<gene>
    <name evidence="2" type="ORF">B0T24DRAFT_526989</name>
</gene>
<proteinExistence type="predicted"/>
<reference evidence="2" key="1">
    <citation type="journal article" date="2023" name="Mol. Phylogenet. Evol.">
        <title>Genome-scale phylogeny and comparative genomics of the fungal order Sordariales.</title>
        <authorList>
            <person name="Hensen N."/>
            <person name="Bonometti L."/>
            <person name="Westerberg I."/>
            <person name="Brannstrom I.O."/>
            <person name="Guillou S."/>
            <person name="Cros-Aarteil S."/>
            <person name="Calhoun S."/>
            <person name="Haridas S."/>
            <person name="Kuo A."/>
            <person name="Mondo S."/>
            <person name="Pangilinan J."/>
            <person name="Riley R."/>
            <person name="LaButti K."/>
            <person name="Andreopoulos B."/>
            <person name="Lipzen A."/>
            <person name="Chen C."/>
            <person name="Yan M."/>
            <person name="Daum C."/>
            <person name="Ng V."/>
            <person name="Clum A."/>
            <person name="Steindorff A."/>
            <person name="Ohm R.A."/>
            <person name="Martin F."/>
            <person name="Silar P."/>
            <person name="Natvig D.O."/>
            <person name="Lalanne C."/>
            <person name="Gautier V."/>
            <person name="Ament-Velasquez S.L."/>
            <person name="Kruys A."/>
            <person name="Hutchinson M.I."/>
            <person name="Powell A.J."/>
            <person name="Barry K."/>
            <person name="Miller A.N."/>
            <person name="Grigoriev I.V."/>
            <person name="Debuchy R."/>
            <person name="Gladieux P."/>
            <person name="Hiltunen Thoren M."/>
            <person name="Johannesson H."/>
        </authorList>
    </citation>
    <scope>NUCLEOTIDE SEQUENCE</scope>
    <source>
        <strain evidence="2">CBS 958.72</strain>
    </source>
</reference>
<dbReference type="GO" id="GO:0016747">
    <property type="term" value="F:acyltransferase activity, transferring groups other than amino-acyl groups"/>
    <property type="evidence" value="ECO:0007669"/>
    <property type="project" value="InterPro"/>
</dbReference>
<keyword evidence="3" id="KW-1185">Reference proteome</keyword>
<protein>
    <recommendedName>
        <fullName evidence="1">N-acetyltransferase domain-containing protein</fullName>
    </recommendedName>
</protein>
<organism evidence="2 3">
    <name type="scientific">Lasiosphaeria ovina</name>
    <dbReference type="NCBI Taxonomy" id="92902"/>
    <lineage>
        <taxon>Eukaryota</taxon>
        <taxon>Fungi</taxon>
        <taxon>Dikarya</taxon>
        <taxon>Ascomycota</taxon>
        <taxon>Pezizomycotina</taxon>
        <taxon>Sordariomycetes</taxon>
        <taxon>Sordariomycetidae</taxon>
        <taxon>Sordariales</taxon>
        <taxon>Lasiosphaeriaceae</taxon>
        <taxon>Lasiosphaeria</taxon>
    </lineage>
</organism>
<name>A0AAE0KA84_9PEZI</name>
<dbReference type="InterPro" id="IPR000182">
    <property type="entry name" value="GNAT_dom"/>
</dbReference>
<dbReference type="PANTHER" id="PTHR42791">
    <property type="entry name" value="GNAT FAMILY ACETYLTRANSFERASE"/>
    <property type="match status" value="1"/>
</dbReference>
<dbReference type="AlphaFoldDB" id="A0AAE0KA84"/>
<dbReference type="InterPro" id="IPR016181">
    <property type="entry name" value="Acyl_CoA_acyltransferase"/>
</dbReference>
<dbReference type="PANTHER" id="PTHR42791:SF17">
    <property type="entry name" value="ACETYLTRANSFERASE, GNAT FAMILY FAMILY (AFU_ORTHOLOGUE AFUA_8G05690)"/>
    <property type="match status" value="1"/>
</dbReference>
<dbReference type="Pfam" id="PF00583">
    <property type="entry name" value="Acetyltransf_1"/>
    <property type="match status" value="1"/>
</dbReference>
<dbReference type="InterPro" id="IPR052523">
    <property type="entry name" value="Trichothecene_AcTrans"/>
</dbReference>
<reference evidence="2" key="2">
    <citation type="submission" date="2023-06" db="EMBL/GenBank/DDBJ databases">
        <authorList>
            <consortium name="Lawrence Berkeley National Laboratory"/>
            <person name="Haridas S."/>
            <person name="Hensen N."/>
            <person name="Bonometti L."/>
            <person name="Westerberg I."/>
            <person name="Brannstrom I.O."/>
            <person name="Guillou S."/>
            <person name="Cros-Aarteil S."/>
            <person name="Calhoun S."/>
            <person name="Kuo A."/>
            <person name="Mondo S."/>
            <person name="Pangilinan J."/>
            <person name="Riley R."/>
            <person name="Labutti K."/>
            <person name="Andreopoulos B."/>
            <person name="Lipzen A."/>
            <person name="Chen C."/>
            <person name="Yanf M."/>
            <person name="Daum C."/>
            <person name="Ng V."/>
            <person name="Clum A."/>
            <person name="Steindorff A."/>
            <person name="Ohm R."/>
            <person name="Martin F."/>
            <person name="Silar P."/>
            <person name="Natvig D."/>
            <person name="Lalanne C."/>
            <person name="Gautier V."/>
            <person name="Ament-Velasquez S.L."/>
            <person name="Kruys A."/>
            <person name="Hutchinson M.I."/>
            <person name="Powell A.J."/>
            <person name="Barry K."/>
            <person name="Miller A.N."/>
            <person name="Grigoriev I.V."/>
            <person name="Debuchy R."/>
            <person name="Gladieux P."/>
            <person name="Thoren M.H."/>
            <person name="Johannesson H."/>
        </authorList>
    </citation>
    <scope>NUCLEOTIDE SEQUENCE</scope>
    <source>
        <strain evidence="2">CBS 958.72</strain>
    </source>
</reference>
<dbReference type="Gene3D" id="3.40.630.30">
    <property type="match status" value="1"/>
</dbReference>
<evidence type="ECO:0000313" key="3">
    <source>
        <dbReference type="Proteomes" id="UP001287356"/>
    </source>
</evidence>
<dbReference type="SUPFAM" id="SSF55729">
    <property type="entry name" value="Acyl-CoA N-acyltransferases (Nat)"/>
    <property type="match status" value="1"/>
</dbReference>
<sequence length="249" mass="27540">MVHAVLPALIPDIRKVYDIYFAAFKGERMGELMLSVLFPDGSVDSDEFRTAHAAATLSYWHTSDTQYTFKCVDMDSGDVVGMALGDIFIRHRDAEQRKNHGVPWLTGEQRARAEKVLNPLWEMREGLFGGQPYIYTHVIGVNPEAQGKGAGAALVHWGIDICDRLALPLYFESSPSTVGLYLKMGYERLNESIVHKADVLGTDGDIVVPLMVRMPSAAKGTTFYEWKALGYPSWKELAAKKAAQATAAV</sequence>
<evidence type="ECO:0000313" key="2">
    <source>
        <dbReference type="EMBL" id="KAK3373073.1"/>
    </source>
</evidence>
<dbReference type="Proteomes" id="UP001287356">
    <property type="component" value="Unassembled WGS sequence"/>
</dbReference>
<dbReference type="EMBL" id="JAULSN010000004">
    <property type="protein sequence ID" value="KAK3373073.1"/>
    <property type="molecule type" value="Genomic_DNA"/>
</dbReference>
<accession>A0AAE0KA84</accession>
<comment type="caution">
    <text evidence="2">The sequence shown here is derived from an EMBL/GenBank/DDBJ whole genome shotgun (WGS) entry which is preliminary data.</text>
</comment>
<evidence type="ECO:0000259" key="1">
    <source>
        <dbReference type="Pfam" id="PF00583"/>
    </source>
</evidence>
<feature type="domain" description="N-acetyltransferase" evidence="1">
    <location>
        <begin position="59"/>
        <end position="186"/>
    </location>
</feature>